<evidence type="ECO:0000259" key="8">
    <source>
        <dbReference type="PROSITE" id="PS50188"/>
    </source>
</evidence>
<dbReference type="CDD" id="cd19769">
    <property type="entry name" value="Bbox2_TRIM16-like"/>
    <property type="match status" value="1"/>
</dbReference>
<dbReference type="InterPro" id="IPR013320">
    <property type="entry name" value="ConA-like_dom_sf"/>
</dbReference>
<keyword evidence="1" id="KW-0479">Metal-binding</keyword>
<feature type="domain" description="B30.2/SPRY" evidence="8">
    <location>
        <begin position="176"/>
        <end position="355"/>
    </location>
</feature>
<dbReference type="AlphaFoldDB" id="Q4T7J8"/>
<evidence type="ECO:0000259" key="7">
    <source>
        <dbReference type="PROSITE" id="PS50119"/>
    </source>
</evidence>
<comment type="caution">
    <text evidence="9">The sequence shown here is derived from an EMBL/GenBank/DDBJ whole genome shotgun (WGS) entry which is preliminary data.</text>
</comment>
<evidence type="ECO:0000256" key="5">
    <source>
        <dbReference type="SAM" id="Coils"/>
    </source>
</evidence>
<dbReference type="SMART" id="SM00184">
    <property type="entry name" value="RING"/>
    <property type="match status" value="1"/>
</dbReference>
<dbReference type="InterPro" id="IPR003877">
    <property type="entry name" value="SPRY_dom"/>
</dbReference>
<dbReference type="OrthoDB" id="6270329at2759"/>
<dbReference type="InterPro" id="IPR017907">
    <property type="entry name" value="Znf_RING_CS"/>
</dbReference>
<evidence type="ECO:0000256" key="3">
    <source>
        <dbReference type="ARBA" id="ARBA00022833"/>
    </source>
</evidence>
<dbReference type="InterPro" id="IPR000315">
    <property type="entry name" value="Znf_B-box"/>
</dbReference>
<feature type="non-terminal residue" evidence="9">
    <location>
        <position position="1"/>
    </location>
</feature>
<accession>Q4T7J8</accession>
<keyword evidence="3" id="KW-0862">Zinc</keyword>
<keyword evidence="2 4" id="KW-0863">Zinc-finger</keyword>
<dbReference type="InterPro" id="IPR058030">
    <property type="entry name" value="TRIM8/14/16/25/29/45/65_CC"/>
</dbReference>
<dbReference type="InterPro" id="IPR001841">
    <property type="entry name" value="Znf_RING"/>
</dbReference>
<proteinExistence type="predicted"/>
<protein>
    <submittedName>
        <fullName evidence="9">(spotted green pufferfish) hypothetical protein</fullName>
    </submittedName>
</protein>
<evidence type="ECO:0000259" key="6">
    <source>
        <dbReference type="PROSITE" id="PS50089"/>
    </source>
</evidence>
<dbReference type="Gene3D" id="2.60.120.920">
    <property type="match status" value="1"/>
</dbReference>
<dbReference type="PANTHER" id="PTHR24103">
    <property type="entry name" value="E3 UBIQUITIN-PROTEIN LIGASE TRIM"/>
    <property type="match status" value="1"/>
</dbReference>
<reference evidence="9" key="1">
    <citation type="journal article" date="2004" name="Nature">
        <title>Genome duplication in the teleost fish Tetraodon nigroviridis reveals the early vertebrate proto-karyotype.</title>
        <authorList>
            <person name="Jaillon O."/>
            <person name="Aury J.-M."/>
            <person name="Brunet F."/>
            <person name="Petit J.-L."/>
            <person name="Stange-Thomann N."/>
            <person name="Mauceli E."/>
            <person name="Bouneau L."/>
            <person name="Fischer C."/>
            <person name="Ozouf-Costaz C."/>
            <person name="Bernot A."/>
            <person name="Nicaud S."/>
            <person name="Jaffe D."/>
            <person name="Fisher S."/>
            <person name="Lutfalla G."/>
            <person name="Dossat C."/>
            <person name="Segurens B."/>
            <person name="Dasilva C."/>
            <person name="Salanoubat M."/>
            <person name="Levy M."/>
            <person name="Boudet N."/>
            <person name="Castellano S."/>
            <person name="Anthouard V."/>
            <person name="Jubin C."/>
            <person name="Castelli V."/>
            <person name="Katinka M."/>
            <person name="Vacherie B."/>
            <person name="Biemont C."/>
            <person name="Skalli Z."/>
            <person name="Cattolico L."/>
            <person name="Poulain J."/>
            <person name="De Berardinis V."/>
            <person name="Cruaud C."/>
            <person name="Duprat S."/>
            <person name="Brottier P."/>
            <person name="Coutanceau J.-P."/>
            <person name="Gouzy J."/>
            <person name="Parra G."/>
            <person name="Lardier G."/>
            <person name="Chapple C."/>
            <person name="McKernan K.J."/>
            <person name="McEwan P."/>
            <person name="Bosak S."/>
            <person name="Kellis M."/>
            <person name="Volff J.-N."/>
            <person name="Guigo R."/>
            <person name="Zody M.C."/>
            <person name="Mesirov J."/>
            <person name="Lindblad-Toh K."/>
            <person name="Birren B."/>
            <person name="Nusbaum C."/>
            <person name="Kahn D."/>
            <person name="Robinson-Rechavi M."/>
            <person name="Laudet V."/>
            <person name="Schachter V."/>
            <person name="Quetier F."/>
            <person name="Saurin W."/>
            <person name="Scarpelli C."/>
            <person name="Wincker P."/>
            <person name="Lander E.S."/>
            <person name="Weissenbach J."/>
            <person name="Roest Crollius H."/>
        </authorList>
    </citation>
    <scope>NUCLEOTIDE SEQUENCE [LARGE SCALE GENOMIC DNA]</scope>
</reference>
<dbReference type="Gene3D" id="3.30.40.10">
    <property type="entry name" value="Zinc/RING finger domain, C3HC4 (zinc finger)"/>
    <property type="match status" value="1"/>
</dbReference>
<dbReference type="Pfam" id="PF25600">
    <property type="entry name" value="TRIM_CC"/>
    <property type="match status" value="1"/>
</dbReference>
<feature type="domain" description="RING-type" evidence="6">
    <location>
        <begin position="14"/>
        <end position="53"/>
    </location>
</feature>
<dbReference type="KEGG" id="tng:GSTEN00005696G001"/>
<dbReference type="PROSITE" id="PS50119">
    <property type="entry name" value="ZF_BBOX"/>
    <property type="match status" value="1"/>
</dbReference>
<evidence type="ECO:0000256" key="4">
    <source>
        <dbReference type="PROSITE-ProRule" id="PRU00024"/>
    </source>
</evidence>
<dbReference type="InterPro" id="IPR001870">
    <property type="entry name" value="B30.2/SPRY"/>
</dbReference>
<dbReference type="InterPro" id="IPR043136">
    <property type="entry name" value="B30.2/SPRY_sf"/>
</dbReference>
<dbReference type="SUPFAM" id="SSF57850">
    <property type="entry name" value="RING/U-box"/>
    <property type="match status" value="1"/>
</dbReference>
<dbReference type="Pfam" id="PF13923">
    <property type="entry name" value="zf-C3HC4_2"/>
    <property type="match status" value="1"/>
</dbReference>
<sequence length="355" mass="40547">MASSAVVPEEQFWCAVCQQVLADPVTTPCGHNFCQTCIRQRWDRSQVCQCPTCGRTFRSRPETSVNAAFKELTEAFRNLLVHPPAPPPPGAVVNLPERMCEKHERLLEVFCRDEQRCVCRFCTETEHKHHHSVAVEDESAVRKVQIKQTLEEFQQMIQERLSKAEEIQNRLQLSAASAAEDLENCDRLFESLIRSVQERRGDVRAEIRSRQKEAERRAESLIGQLQREAAELQRRTAGLEELLDTEDHLHLLQVEVGAKTFWDLGVVRESAGRKGMITSTPENGFWTVRLRSGEEYRALDSPSVLLTLPKRPRVIGVFTDYEEGTVSFFDAEDQSHVYTFSGCVFSERILPFLSP</sequence>
<dbReference type="EMBL" id="CAAE01008089">
    <property type="protein sequence ID" value="CAF91134.1"/>
    <property type="molecule type" value="Genomic_DNA"/>
</dbReference>
<gene>
    <name evidence="9" type="ORF">GSTENG00005696001</name>
</gene>
<evidence type="ECO:0000256" key="1">
    <source>
        <dbReference type="ARBA" id="ARBA00022723"/>
    </source>
</evidence>
<dbReference type="SMART" id="SM00449">
    <property type="entry name" value="SPRY"/>
    <property type="match status" value="1"/>
</dbReference>
<keyword evidence="5" id="KW-0175">Coiled coil</keyword>
<dbReference type="Pfam" id="PF00643">
    <property type="entry name" value="zf-B_box"/>
    <property type="match status" value="1"/>
</dbReference>
<dbReference type="Gene3D" id="3.30.160.60">
    <property type="entry name" value="Classic Zinc Finger"/>
    <property type="match status" value="1"/>
</dbReference>
<evidence type="ECO:0000256" key="2">
    <source>
        <dbReference type="ARBA" id="ARBA00022771"/>
    </source>
</evidence>
<feature type="domain" description="B box-type" evidence="7">
    <location>
        <begin position="95"/>
        <end position="135"/>
    </location>
</feature>
<feature type="coiled-coil region" evidence="5">
    <location>
        <begin position="204"/>
        <end position="242"/>
    </location>
</feature>
<dbReference type="GO" id="GO:0008270">
    <property type="term" value="F:zinc ion binding"/>
    <property type="evidence" value="ECO:0007669"/>
    <property type="project" value="UniProtKB-KW"/>
</dbReference>
<organism evidence="9">
    <name type="scientific">Tetraodon nigroviridis</name>
    <name type="common">Spotted green pufferfish</name>
    <name type="synonym">Chelonodon nigroviridis</name>
    <dbReference type="NCBI Taxonomy" id="99883"/>
    <lineage>
        <taxon>Eukaryota</taxon>
        <taxon>Metazoa</taxon>
        <taxon>Chordata</taxon>
        <taxon>Craniata</taxon>
        <taxon>Vertebrata</taxon>
        <taxon>Euteleostomi</taxon>
        <taxon>Actinopterygii</taxon>
        <taxon>Neopterygii</taxon>
        <taxon>Teleostei</taxon>
        <taxon>Neoteleostei</taxon>
        <taxon>Acanthomorphata</taxon>
        <taxon>Eupercaria</taxon>
        <taxon>Tetraodontiformes</taxon>
        <taxon>Tetradontoidea</taxon>
        <taxon>Tetraodontidae</taxon>
        <taxon>Tetraodon</taxon>
    </lineage>
</organism>
<dbReference type="SUPFAM" id="SSF57845">
    <property type="entry name" value="B-box zinc-binding domain"/>
    <property type="match status" value="1"/>
</dbReference>
<dbReference type="InterPro" id="IPR050143">
    <property type="entry name" value="TRIM/RBCC"/>
</dbReference>
<dbReference type="PROSITE" id="PS50188">
    <property type="entry name" value="B302_SPRY"/>
    <property type="match status" value="1"/>
</dbReference>
<dbReference type="SUPFAM" id="SSF49899">
    <property type="entry name" value="Concanavalin A-like lectins/glucanases"/>
    <property type="match status" value="1"/>
</dbReference>
<reference evidence="9" key="2">
    <citation type="submission" date="2004-02" db="EMBL/GenBank/DDBJ databases">
        <authorList>
            <consortium name="Genoscope"/>
            <consortium name="Whitehead Institute Centre for Genome Research"/>
        </authorList>
    </citation>
    <scope>NUCLEOTIDE SEQUENCE</scope>
</reference>
<dbReference type="PROSITE" id="PS50089">
    <property type="entry name" value="ZF_RING_2"/>
    <property type="match status" value="1"/>
</dbReference>
<dbReference type="InterPro" id="IPR013083">
    <property type="entry name" value="Znf_RING/FYVE/PHD"/>
</dbReference>
<name>Q4T7J8_TETNG</name>
<dbReference type="PROSITE" id="PS00518">
    <property type="entry name" value="ZF_RING_1"/>
    <property type="match status" value="1"/>
</dbReference>
<evidence type="ECO:0000313" key="9">
    <source>
        <dbReference type="EMBL" id="CAF91134.1"/>
    </source>
</evidence>